<comment type="caution">
    <text evidence="2">The sequence shown here is derived from an EMBL/GenBank/DDBJ whole genome shotgun (WGS) entry which is preliminary data.</text>
</comment>
<sequence>MQNGPPSIQKDERARSEERRAILTGAALGALGAVTLAGSAEGSAIGPWDADHLTLATTQSLPATEVPVGAKTINTLGYARIGDGGGAVFQRVEITPRADDIRSADGAAWRMRAEAGVVNVRQCGAAGDESRDDTDAIRAAFAFLREEGASTLFFPPGTYRVSGPIISFAAGDKRFAIIGQNADTTRILLAASIPEPLISIVGEPGRGRIEWISFSELTFVNRNRRFRGDAVLVRFAYHIDWKRCRWLNFDGRALTLDNYWDSNFSGCRFIGCGRQEPAGSEAAGLEPVAPTSAIWIGCSEQCDSSNNLNFVNCQFEASWHHQVEIDFFSRRINFVSCKFHGLQRAIITAAQVLIRGGRSGKFIGCAFAYGQEHDHISFVSGGLRRRGQGWIITACDFSYSAKAAVRVRSTSELVIAHNNFGAIGENAETVVLEGYLRDPVRDGRIILGPNTFSKGETEPVVEEADSTAPTRSKATKALSERWDEEHLRLGRYHLWVDEEGILRMKDGQPQHDQDGRPV</sequence>
<feature type="domain" description="Rhamnogalacturonase A/B/Epimerase-like pectate lyase" evidence="1">
    <location>
        <begin position="118"/>
        <end position="227"/>
    </location>
</feature>
<proteinExistence type="predicted"/>
<keyword evidence="3" id="KW-1185">Reference proteome</keyword>
<dbReference type="Pfam" id="PF12708">
    <property type="entry name" value="Pect-lyase_RHGA_epim"/>
    <property type="match status" value="1"/>
</dbReference>
<protein>
    <recommendedName>
        <fullName evidence="1">Rhamnogalacturonase A/B/Epimerase-like pectate lyase domain-containing protein</fullName>
    </recommendedName>
</protein>
<organism evidence="2 3">
    <name type="scientific">Sulfitobacter indolifex HEL-45</name>
    <dbReference type="NCBI Taxonomy" id="391624"/>
    <lineage>
        <taxon>Bacteria</taxon>
        <taxon>Pseudomonadati</taxon>
        <taxon>Pseudomonadota</taxon>
        <taxon>Alphaproteobacteria</taxon>
        <taxon>Rhodobacterales</taxon>
        <taxon>Roseobacteraceae</taxon>
        <taxon>Sulfitobacter</taxon>
    </lineage>
</organism>
<dbReference type="SUPFAM" id="SSF51126">
    <property type="entry name" value="Pectin lyase-like"/>
    <property type="match status" value="1"/>
</dbReference>
<dbReference type="Proteomes" id="UP000003257">
    <property type="component" value="Unassembled WGS sequence"/>
</dbReference>
<name>A0ABM9X1W9_9RHOB</name>
<dbReference type="EMBL" id="ABID01000018">
    <property type="protein sequence ID" value="EDQ03415.1"/>
    <property type="molecule type" value="Genomic_DNA"/>
</dbReference>
<dbReference type="Gene3D" id="2.160.20.10">
    <property type="entry name" value="Single-stranded right-handed beta-helix, Pectin lyase-like"/>
    <property type="match status" value="1"/>
</dbReference>
<dbReference type="InterPro" id="IPR011050">
    <property type="entry name" value="Pectin_lyase_fold/virulence"/>
</dbReference>
<evidence type="ECO:0000313" key="2">
    <source>
        <dbReference type="EMBL" id="EDQ03415.1"/>
    </source>
</evidence>
<dbReference type="InterPro" id="IPR024535">
    <property type="entry name" value="RHGA/B-epi-like_pectate_lyase"/>
</dbReference>
<accession>A0ABM9X1W9</accession>
<reference evidence="2 3" key="1">
    <citation type="submission" date="2007-11" db="EMBL/GenBank/DDBJ databases">
        <authorList>
            <person name="Wagner-Dobler I."/>
            <person name="Ferriera S."/>
            <person name="Johnson J."/>
            <person name="Kravitz S."/>
            <person name="Beeson K."/>
            <person name="Sutton G."/>
            <person name="Rogers Y.-H."/>
            <person name="Friedman R."/>
            <person name="Frazier M."/>
            <person name="Venter J.C."/>
        </authorList>
    </citation>
    <scope>NUCLEOTIDE SEQUENCE [LARGE SCALE GENOMIC DNA]</scope>
    <source>
        <strain evidence="2 3">HEL-45</strain>
    </source>
</reference>
<dbReference type="InterPro" id="IPR012334">
    <property type="entry name" value="Pectin_lyas_fold"/>
</dbReference>
<gene>
    <name evidence="2" type="ORF">OIHEL45_16901</name>
</gene>
<evidence type="ECO:0000259" key="1">
    <source>
        <dbReference type="Pfam" id="PF12708"/>
    </source>
</evidence>
<evidence type="ECO:0000313" key="3">
    <source>
        <dbReference type="Proteomes" id="UP000003257"/>
    </source>
</evidence>